<reference evidence="9" key="1">
    <citation type="submission" date="2025-08" db="UniProtKB">
        <authorList>
            <consortium name="Ensembl"/>
        </authorList>
    </citation>
    <scope>IDENTIFICATION</scope>
</reference>
<dbReference type="Ensembl" id="ENSHCOT00000028275.1">
    <property type="protein sequence ID" value="ENSHCOP00000015955.1"/>
    <property type="gene ID" value="ENSHCOG00000019734.1"/>
</dbReference>
<comment type="similarity">
    <text evidence="2 7">Belongs to the noggin family.</text>
</comment>
<evidence type="ECO:0000256" key="2">
    <source>
        <dbReference type="ARBA" id="ARBA00007480"/>
    </source>
</evidence>
<dbReference type="GeneTree" id="ENSGT00390000006009"/>
<keyword evidence="3 7" id="KW-0217">Developmental protein</keyword>
<evidence type="ECO:0000256" key="5">
    <source>
        <dbReference type="ARBA" id="ARBA00022729"/>
    </source>
</evidence>
<proteinExistence type="inferred from homology"/>
<dbReference type="GO" id="GO:0005615">
    <property type="term" value="C:extracellular space"/>
    <property type="evidence" value="ECO:0007669"/>
    <property type="project" value="TreeGrafter"/>
</dbReference>
<keyword evidence="8" id="KW-1015">Disulfide bond</keyword>
<evidence type="ECO:0000256" key="7">
    <source>
        <dbReference type="PIRNR" id="PIRNR008129"/>
    </source>
</evidence>
<dbReference type="SUPFAM" id="SSF57501">
    <property type="entry name" value="Cystine-knot cytokines"/>
    <property type="match status" value="1"/>
</dbReference>
<dbReference type="PIRSF" id="PIRSF008129">
    <property type="entry name" value="Noggin"/>
    <property type="match status" value="1"/>
</dbReference>
<comment type="subunit">
    <text evidence="7">Homodimer.</text>
</comment>
<comment type="subcellular location">
    <subcellularLocation>
        <location evidence="1 7">Secreted</location>
    </subcellularLocation>
</comment>
<name>A0A3Q3DMN2_HIPCM</name>
<keyword evidence="4 7" id="KW-0964">Secreted</keyword>
<reference evidence="9" key="2">
    <citation type="submission" date="2025-09" db="UniProtKB">
        <authorList>
            <consortium name="Ensembl"/>
        </authorList>
    </citation>
    <scope>IDENTIFICATION</scope>
</reference>
<dbReference type="Pfam" id="PF05806">
    <property type="entry name" value="Noggin"/>
    <property type="match status" value="1"/>
</dbReference>
<keyword evidence="6 7" id="KW-0891">Chondrogenesis</keyword>
<dbReference type="Gene3D" id="1.10.287.520">
    <property type="entry name" value="Helix hairpin bin"/>
    <property type="match status" value="1"/>
</dbReference>
<dbReference type="Gene3D" id="2.10.90.10">
    <property type="entry name" value="Cystine-knot cytokines"/>
    <property type="match status" value="1"/>
</dbReference>
<dbReference type="PANTHER" id="PTHR10494">
    <property type="entry name" value="BONE MORPHOGENETIC PROTEIN INHIBITOR, NOGGIN"/>
    <property type="match status" value="1"/>
</dbReference>
<dbReference type="InterPro" id="IPR029034">
    <property type="entry name" value="Cystine-knot_cytokine"/>
</dbReference>
<dbReference type="GO" id="GO:0051216">
    <property type="term" value="P:cartilage development"/>
    <property type="evidence" value="ECO:0007669"/>
    <property type="project" value="UniProtKB-UniRule"/>
</dbReference>
<evidence type="ECO:0000256" key="4">
    <source>
        <dbReference type="ARBA" id="ARBA00022525"/>
    </source>
</evidence>
<dbReference type="STRING" id="109280.ENSHCOP00000015955"/>
<dbReference type="GO" id="GO:0001649">
    <property type="term" value="P:osteoblast differentiation"/>
    <property type="evidence" value="ECO:0007669"/>
    <property type="project" value="TreeGrafter"/>
</dbReference>
<feature type="disulfide bond" evidence="8">
    <location>
        <begin position="136"/>
        <end position="176"/>
    </location>
</feature>
<organism evidence="9 10">
    <name type="scientific">Hippocampus comes</name>
    <name type="common">Tiger tail seahorse</name>
    <dbReference type="NCBI Taxonomy" id="109280"/>
    <lineage>
        <taxon>Eukaryota</taxon>
        <taxon>Metazoa</taxon>
        <taxon>Chordata</taxon>
        <taxon>Craniata</taxon>
        <taxon>Vertebrata</taxon>
        <taxon>Euteleostomi</taxon>
        <taxon>Actinopterygii</taxon>
        <taxon>Neopterygii</taxon>
        <taxon>Teleostei</taxon>
        <taxon>Neoteleostei</taxon>
        <taxon>Acanthomorphata</taxon>
        <taxon>Syngnathiaria</taxon>
        <taxon>Syngnathiformes</taxon>
        <taxon>Syngnathoidei</taxon>
        <taxon>Syngnathidae</taxon>
        <taxon>Hippocampus</taxon>
    </lineage>
</organism>
<sequence>MHFLSCICIFADDKIQHGDSPFLHLRASLPSYSQPLRPYTFVTTAEDFPYVPKPRHYRSSRLLRILGSSFDPFWMSIDQPSEGSGDFNLSASAVLSKARENQRQGLAREAADVDLSSLPPDVASSLRTWLVRSATCGLRSQWVDLGPAFWPRWLRQTDCDKSDGVRSCSFPSGMVCVRAQTTHIRILAWHCLKVRDDEKCLWRPVPYPVVTACTCKCK</sequence>
<dbReference type="GO" id="GO:0009953">
    <property type="term" value="P:dorsal/ventral pattern formation"/>
    <property type="evidence" value="ECO:0007669"/>
    <property type="project" value="TreeGrafter"/>
</dbReference>
<evidence type="ECO:0000256" key="8">
    <source>
        <dbReference type="PIRSR" id="PIRSR008129-1"/>
    </source>
</evidence>
<dbReference type="InterPro" id="IPR008717">
    <property type="entry name" value="Noggin"/>
</dbReference>
<dbReference type="AlphaFoldDB" id="A0A3Q3DMN2"/>
<feature type="disulfide bond" evidence="8">
    <location>
        <begin position="159"/>
        <end position="213"/>
    </location>
</feature>
<dbReference type="OMA" id="YDPFWMS"/>
<keyword evidence="10" id="KW-1185">Reference proteome</keyword>
<evidence type="ECO:0000256" key="3">
    <source>
        <dbReference type="ARBA" id="ARBA00022473"/>
    </source>
</evidence>
<evidence type="ECO:0000256" key="6">
    <source>
        <dbReference type="ARBA" id="ARBA00023188"/>
    </source>
</evidence>
<accession>A0A3Q3DMN2</accession>
<evidence type="ECO:0000256" key="1">
    <source>
        <dbReference type="ARBA" id="ARBA00004613"/>
    </source>
</evidence>
<evidence type="ECO:0000313" key="9">
    <source>
        <dbReference type="Ensembl" id="ENSHCOP00000015955.1"/>
    </source>
</evidence>
<evidence type="ECO:0000313" key="10">
    <source>
        <dbReference type="Proteomes" id="UP000264820"/>
    </source>
</evidence>
<protein>
    <recommendedName>
        <fullName evidence="7">Noggin</fullName>
    </recommendedName>
</protein>
<dbReference type="PANTHER" id="PTHR10494:SF6">
    <property type="entry name" value="NOGGIN"/>
    <property type="match status" value="1"/>
</dbReference>
<dbReference type="GO" id="GO:0030514">
    <property type="term" value="P:negative regulation of BMP signaling pathway"/>
    <property type="evidence" value="ECO:0007669"/>
    <property type="project" value="InterPro"/>
</dbReference>
<dbReference type="Proteomes" id="UP000264820">
    <property type="component" value="Unplaced"/>
</dbReference>
<dbReference type="GO" id="GO:0045596">
    <property type="term" value="P:negative regulation of cell differentiation"/>
    <property type="evidence" value="ECO:0007669"/>
    <property type="project" value="InterPro"/>
</dbReference>
<keyword evidence="5" id="KW-0732">Signal</keyword>
<feature type="disulfide bond" evidence="8">
    <location>
        <begin position="191"/>
        <end position="200"/>
    </location>
</feature>
<keyword evidence="7" id="KW-0221">Differentiation</keyword>
<feature type="disulfide bond" evidence="8">
    <location>
        <begin position="168"/>
        <end position="215"/>
    </location>
</feature>